<dbReference type="SUPFAM" id="SSF51621">
    <property type="entry name" value="Phosphoenolpyruvate/pyruvate domain"/>
    <property type="match status" value="1"/>
</dbReference>
<sequence length="322" mass="35338">MRRVSWRASASPAGLKGPAAIGAISSGKREGIMTTQKLRDLLHQDDLLVVPGAYDCITARMVDQAGFSAVYMTGAGTAATLGYPDYGLITMSEMVENAGRIATAVNIPLIADADTGYGNELNVIRTVREYEKRGVAALHIEDQGFPKKCGHLDNKEIIPIDDYLAKIRAAVSARRDPNFVIIARTDSRAVLGFDEAVRRANASLQAGADIAFIEAPQTLEEVASIPQRVHGPCLLNVVWRGKTPEVAMDDARTMGYKIAIFPGILFKSVIATCDAVLDEMKRTYRHPDMTEMTVREVFRRVGADEWDSYREKFRTSQKDAAE</sequence>
<dbReference type="Gene3D" id="3.20.20.60">
    <property type="entry name" value="Phosphoenolpyruvate-binding domains"/>
    <property type="match status" value="1"/>
</dbReference>
<dbReference type="CDD" id="cd00377">
    <property type="entry name" value="ICL_PEPM"/>
    <property type="match status" value="1"/>
</dbReference>
<dbReference type="InterPro" id="IPR039556">
    <property type="entry name" value="ICL/PEPM"/>
</dbReference>
<proteinExistence type="predicted"/>
<dbReference type="Pfam" id="PF13714">
    <property type="entry name" value="PEP_mutase"/>
    <property type="match status" value="1"/>
</dbReference>
<evidence type="ECO:0000313" key="1">
    <source>
        <dbReference type="EMBL" id="MFC1458624.1"/>
    </source>
</evidence>
<evidence type="ECO:0000313" key="2">
    <source>
        <dbReference type="Proteomes" id="UP001593940"/>
    </source>
</evidence>
<dbReference type="RefSeq" id="WP_377030530.1">
    <property type="nucleotide sequence ID" value="NZ_JBHOMY010000058.1"/>
</dbReference>
<dbReference type="PANTHER" id="PTHR42905:SF5">
    <property type="entry name" value="CARBOXYVINYL-CARBOXYPHOSPHONATE PHOSPHORYLMUTASE, CHLOROPLASTIC"/>
    <property type="match status" value="1"/>
</dbReference>
<reference evidence="1 2" key="1">
    <citation type="submission" date="2024-09" db="EMBL/GenBank/DDBJ databases">
        <title>Nodulacao em especies de Leguminosae Basais da Amazonia e Caracterizacao dos Rizobios e Bacterias Associadas aos Nodulos.</title>
        <authorList>
            <person name="Jambeiro I.C.A."/>
            <person name="Lopes I.S."/>
            <person name="Aguiar E.R.G.R."/>
            <person name="Santos A.F.J."/>
            <person name="Dos Santos J.M.F."/>
            <person name="Gross E."/>
        </authorList>
    </citation>
    <scope>NUCLEOTIDE SEQUENCE [LARGE SCALE GENOMIC DNA]</scope>
    <source>
        <strain evidence="1 2">BRUESC1165</strain>
    </source>
</reference>
<dbReference type="Proteomes" id="UP001593940">
    <property type="component" value="Unassembled WGS sequence"/>
</dbReference>
<accession>A0ABV6YBK1</accession>
<organism evidence="1 2">
    <name type="scientific">Microvirga arabica</name>
    <dbReference type="NCBI Taxonomy" id="1128671"/>
    <lineage>
        <taxon>Bacteria</taxon>
        <taxon>Pseudomonadati</taxon>
        <taxon>Pseudomonadota</taxon>
        <taxon>Alphaproteobacteria</taxon>
        <taxon>Hyphomicrobiales</taxon>
        <taxon>Methylobacteriaceae</taxon>
        <taxon>Microvirga</taxon>
    </lineage>
</organism>
<protein>
    <submittedName>
        <fullName evidence="1">Oxaloacetate decarboxylase</fullName>
    </submittedName>
</protein>
<dbReference type="EMBL" id="JBHOMY010000058">
    <property type="protein sequence ID" value="MFC1458624.1"/>
    <property type="molecule type" value="Genomic_DNA"/>
</dbReference>
<keyword evidence="2" id="KW-1185">Reference proteome</keyword>
<gene>
    <name evidence="1" type="ORF">ACETIH_18335</name>
</gene>
<dbReference type="InterPro" id="IPR015813">
    <property type="entry name" value="Pyrv/PenolPyrv_kinase-like_dom"/>
</dbReference>
<comment type="caution">
    <text evidence="1">The sequence shown here is derived from an EMBL/GenBank/DDBJ whole genome shotgun (WGS) entry which is preliminary data.</text>
</comment>
<dbReference type="PROSITE" id="PS00161">
    <property type="entry name" value="ISOCITRATE_LYASE"/>
    <property type="match status" value="1"/>
</dbReference>
<dbReference type="InterPro" id="IPR040442">
    <property type="entry name" value="Pyrv_kinase-like_dom_sf"/>
</dbReference>
<dbReference type="PANTHER" id="PTHR42905">
    <property type="entry name" value="PHOSPHOENOLPYRUVATE CARBOXYLASE"/>
    <property type="match status" value="1"/>
</dbReference>
<dbReference type="InterPro" id="IPR018523">
    <property type="entry name" value="Isocitrate_lyase_ph_CS"/>
</dbReference>
<name>A0ABV6YBK1_9HYPH</name>